<dbReference type="EMBL" id="WTYE01000001">
    <property type="protein sequence ID" value="MXP33293.1"/>
    <property type="molecule type" value="Genomic_DNA"/>
</dbReference>
<comment type="caution">
    <text evidence="6">The sequence shown here is derived from an EMBL/GenBank/DDBJ whole genome shotgun (WGS) entry which is preliminary data.</text>
</comment>
<evidence type="ECO:0000313" key="8">
    <source>
        <dbReference type="Proteomes" id="UP000446786"/>
    </source>
</evidence>
<dbReference type="InterPro" id="IPR009057">
    <property type="entry name" value="Homeodomain-like_sf"/>
</dbReference>
<dbReference type="AlphaFoldDB" id="A0A845AMZ7"/>
<dbReference type="PANTHER" id="PTHR47506">
    <property type="entry name" value="TRANSCRIPTIONAL REGULATORY PROTEIN"/>
    <property type="match status" value="1"/>
</dbReference>
<organism evidence="6 8">
    <name type="scientific">Parerythrobacter jejuensis</name>
    <dbReference type="NCBI Taxonomy" id="795812"/>
    <lineage>
        <taxon>Bacteria</taxon>
        <taxon>Pseudomonadati</taxon>
        <taxon>Pseudomonadota</taxon>
        <taxon>Alphaproteobacteria</taxon>
        <taxon>Sphingomonadales</taxon>
        <taxon>Erythrobacteraceae</taxon>
        <taxon>Parerythrobacter</taxon>
    </lineage>
</organism>
<keyword evidence="1" id="KW-0805">Transcription regulation</keyword>
<evidence type="ECO:0000256" key="1">
    <source>
        <dbReference type="ARBA" id="ARBA00023015"/>
    </source>
</evidence>
<dbReference type="OrthoDB" id="9811084at2"/>
<dbReference type="EMBL" id="WTYE01000001">
    <property type="protein sequence ID" value="MXP30533.1"/>
    <property type="molecule type" value="Genomic_DNA"/>
</dbReference>
<reference evidence="6 8" key="1">
    <citation type="submission" date="2019-12" db="EMBL/GenBank/DDBJ databases">
        <title>Genomic-based taxomic classification of the family Erythrobacteraceae.</title>
        <authorList>
            <person name="Xu L."/>
        </authorList>
    </citation>
    <scope>NUCLEOTIDE SEQUENCE [LARGE SCALE GENOMIC DNA]</scope>
    <source>
        <strain evidence="6 8">JCM 16677</strain>
    </source>
</reference>
<dbReference type="Gene3D" id="1.10.357.10">
    <property type="entry name" value="Tetracycline Repressor, domain 2"/>
    <property type="match status" value="1"/>
</dbReference>
<dbReference type="PRINTS" id="PR00455">
    <property type="entry name" value="HTHTETR"/>
</dbReference>
<dbReference type="PROSITE" id="PS50977">
    <property type="entry name" value="HTH_TETR_2"/>
    <property type="match status" value="1"/>
</dbReference>
<dbReference type="InterPro" id="IPR036271">
    <property type="entry name" value="Tet_transcr_reg_TetR-rel_C_sf"/>
</dbReference>
<dbReference type="InterPro" id="IPR054156">
    <property type="entry name" value="YxaF_TetR_C"/>
</dbReference>
<evidence type="ECO:0000256" key="4">
    <source>
        <dbReference type="PROSITE-ProRule" id="PRU00335"/>
    </source>
</evidence>
<dbReference type="SUPFAM" id="SSF48498">
    <property type="entry name" value="Tetracyclin repressor-like, C-terminal domain"/>
    <property type="match status" value="1"/>
</dbReference>
<evidence type="ECO:0000313" key="7">
    <source>
        <dbReference type="EMBL" id="MXP33293.1"/>
    </source>
</evidence>
<evidence type="ECO:0000259" key="5">
    <source>
        <dbReference type="PROSITE" id="PS50977"/>
    </source>
</evidence>
<dbReference type="Pfam" id="PF00440">
    <property type="entry name" value="TetR_N"/>
    <property type="match status" value="1"/>
</dbReference>
<evidence type="ECO:0000313" key="6">
    <source>
        <dbReference type="EMBL" id="MXP30533.1"/>
    </source>
</evidence>
<dbReference type="SUPFAM" id="SSF46689">
    <property type="entry name" value="Homeodomain-like"/>
    <property type="match status" value="1"/>
</dbReference>
<gene>
    <name evidence="6" type="ORF">GRI94_01715</name>
    <name evidence="7" type="ORF">GRI94_15805</name>
</gene>
<dbReference type="InterPro" id="IPR023772">
    <property type="entry name" value="DNA-bd_HTH_TetR-type_CS"/>
</dbReference>
<keyword evidence="3" id="KW-0804">Transcription</keyword>
<keyword evidence="8" id="KW-1185">Reference proteome</keyword>
<dbReference type="GO" id="GO:0003677">
    <property type="term" value="F:DNA binding"/>
    <property type="evidence" value="ECO:0007669"/>
    <property type="project" value="UniProtKB-UniRule"/>
</dbReference>
<protein>
    <submittedName>
        <fullName evidence="6">TetR family transcriptional regulator</fullName>
    </submittedName>
</protein>
<evidence type="ECO:0000256" key="2">
    <source>
        <dbReference type="ARBA" id="ARBA00023125"/>
    </source>
</evidence>
<dbReference type="InterPro" id="IPR001647">
    <property type="entry name" value="HTH_TetR"/>
</dbReference>
<feature type="DNA-binding region" description="H-T-H motif" evidence="4">
    <location>
        <begin position="26"/>
        <end position="45"/>
    </location>
</feature>
<dbReference type="PROSITE" id="PS01081">
    <property type="entry name" value="HTH_TETR_1"/>
    <property type="match status" value="1"/>
</dbReference>
<name>A0A845AMZ7_9SPHN</name>
<proteinExistence type="predicted"/>
<evidence type="ECO:0000256" key="3">
    <source>
        <dbReference type="ARBA" id="ARBA00023163"/>
    </source>
</evidence>
<keyword evidence="2 4" id="KW-0238">DNA-binding</keyword>
<dbReference type="PANTHER" id="PTHR47506:SF3">
    <property type="entry name" value="HTH-TYPE TRANSCRIPTIONAL REGULATOR LMRA"/>
    <property type="match status" value="1"/>
</dbReference>
<sequence>MNSATRQRIVMTALELFYEKGFNSTSIADILSRSQVHSGSLYHFFPGKQDLLVAVLEFYRDGIRENLLDIAWVNVDDPIEKIFALLNGYRTGLLMSDYRHGCPIGNLALEISEPDPRIRDLLQINFTNWIGAIEQCLDQAGGRLPQGTDKRALAEFILTTMEGAIMQARTAQDISVFDRNVGVLRAHIDLLTEKAKERS</sequence>
<dbReference type="Proteomes" id="UP000446786">
    <property type="component" value="Unassembled WGS sequence"/>
</dbReference>
<feature type="domain" description="HTH tetR-type" evidence="5">
    <location>
        <begin position="3"/>
        <end position="63"/>
    </location>
</feature>
<dbReference type="Pfam" id="PF21993">
    <property type="entry name" value="TetR_C_13_2"/>
    <property type="match status" value="1"/>
</dbReference>
<dbReference type="RefSeq" id="WP_160778067.1">
    <property type="nucleotide sequence ID" value="NZ_BAAAZF010000001.1"/>
</dbReference>
<accession>A0A845AMZ7</accession>